<sequence length="224" mass="24820">MSDVQEEPLKGPALYHALLDKFRAVPDAEGKLDCEKLADAAMQISVVYELVFGKGFISRHLKQDIANSSGRMREAAKALSESRGGGPVTADDLIAWELTHLGIPRMRKDQKSGVRGMLWMQRALDFVFTLICNMFGTMQSATAKECALDAYDRILKPYHSFLVSNVVSLAFSLAPSKEEFVSRLGFDMSEAEKCLASIQEEILPVIARLKALLEESQCNFPDKA</sequence>
<dbReference type="Pfam" id="PF08718">
    <property type="entry name" value="GLTP"/>
    <property type="match status" value="1"/>
</dbReference>
<dbReference type="GO" id="GO:1902388">
    <property type="term" value="F:ceramide 1-phosphate transfer activity"/>
    <property type="evidence" value="ECO:0007669"/>
    <property type="project" value="TreeGrafter"/>
</dbReference>
<dbReference type="AlphaFoldDB" id="U6JWT0"/>
<dbReference type="Proteomes" id="UP000030744">
    <property type="component" value="Unassembled WGS sequence"/>
</dbReference>
<dbReference type="PANTHER" id="PTHR10219">
    <property type="entry name" value="GLYCOLIPID TRANSFER PROTEIN-RELATED"/>
    <property type="match status" value="1"/>
</dbReference>
<dbReference type="GO" id="GO:1902387">
    <property type="term" value="F:ceramide 1-phosphate binding"/>
    <property type="evidence" value="ECO:0007669"/>
    <property type="project" value="TreeGrafter"/>
</dbReference>
<name>U6JWT0_9EIME</name>
<keyword evidence="1" id="KW-0813">Transport</keyword>
<dbReference type="Gene3D" id="1.10.3520.10">
    <property type="entry name" value="Glycolipid transfer protein"/>
    <property type="match status" value="1"/>
</dbReference>
<proteinExistence type="predicted"/>
<dbReference type="EMBL" id="HG682159">
    <property type="protein sequence ID" value="CDJ29849.1"/>
    <property type="molecule type" value="Genomic_DNA"/>
</dbReference>
<dbReference type="OrthoDB" id="205255at2759"/>
<evidence type="ECO:0000313" key="4">
    <source>
        <dbReference type="Proteomes" id="UP000030744"/>
    </source>
</evidence>
<evidence type="ECO:0000313" key="3">
    <source>
        <dbReference type="EMBL" id="CDJ29849.1"/>
    </source>
</evidence>
<reference evidence="3" key="1">
    <citation type="submission" date="2013-10" db="EMBL/GenBank/DDBJ databases">
        <title>Genomic analysis of the causative agents of coccidiosis in chickens.</title>
        <authorList>
            <person name="Reid A.J."/>
            <person name="Blake D."/>
            <person name="Billington K."/>
            <person name="Browne H."/>
            <person name="Dunn M."/>
            <person name="Hung S."/>
            <person name="Kawahara F."/>
            <person name="Miranda-Saavedra D."/>
            <person name="Mourier T."/>
            <person name="Nagra H."/>
            <person name="Otto T.D."/>
            <person name="Rawlings N."/>
            <person name="Sanchez A."/>
            <person name="Sanders M."/>
            <person name="Subramaniam C."/>
            <person name="Tay Y."/>
            <person name="Dear P."/>
            <person name="Doerig C."/>
            <person name="Gruber A."/>
            <person name="Parkinson J."/>
            <person name="Shirley M."/>
            <person name="Wan K.L."/>
            <person name="Berriman M."/>
            <person name="Tomley F."/>
            <person name="Pain A."/>
        </authorList>
    </citation>
    <scope>NUCLEOTIDE SEQUENCE [LARGE SCALE GENOMIC DNA]</scope>
    <source>
        <strain evidence="3">Houghton</strain>
    </source>
</reference>
<evidence type="ECO:0000259" key="2">
    <source>
        <dbReference type="Pfam" id="PF08718"/>
    </source>
</evidence>
<dbReference type="InterPro" id="IPR036497">
    <property type="entry name" value="GLTP_sf"/>
</dbReference>
<protein>
    <submittedName>
        <fullName evidence="3">Glycolipid transfer protein, putative</fullName>
    </submittedName>
</protein>
<dbReference type="GO" id="GO:0016020">
    <property type="term" value="C:membrane"/>
    <property type="evidence" value="ECO:0007669"/>
    <property type="project" value="TreeGrafter"/>
</dbReference>
<dbReference type="VEuPathDB" id="ToxoDB:EMH_0024800"/>
<dbReference type="RefSeq" id="XP_013352418.1">
    <property type="nucleotide sequence ID" value="XM_013496964.1"/>
</dbReference>
<dbReference type="PANTHER" id="PTHR10219:SF25">
    <property type="entry name" value="PLECKSTRIN HOMOLOGY DOMAIN-CONTAINING FAMILY A MEMBER 8"/>
    <property type="match status" value="1"/>
</dbReference>
<dbReference type="GO" id="GO:0005829">
    <property type="term" value="C:cytosol"/>
    <property type="evidence" value="ECO:0007669"/>
    <property type="project" value="TreeGrafter"/>
</dbReference>
<evidence type="ECO:0000256" key="1">
    <source>
        <dbReference type="ARBA" id="ARBA00022448"/>
    </source>
</evidence>
<accession>U6JWT0</accession>
<reference evidence="3" key="2">
    <citation type="submission" date="2013-10" db="EMBL/GenBank/DDBJ databases">
        <authorList>
            <person name="Aslett M."/>
        </authorList>
    </citation>
    <scope>NUCLEOTIDE SEQUENCE [LARGE SCALE GENOMIC DNA]</scope>
    <source>
        <strain evidence="3">Houghton</strain>
    </source>
</reference>
<organism evidence="3 4">
    <name type="scientific">Eimeria mitis</name>
    <dbReference type="NCBI Taxonomy" id="44415"/>
    <lineage>
        <taxon>Eukaryota</taxon>
        <taxon>Sar</taxon>
        <taxon>Alveolata</taxon>
        <taxon>Apicomplexa</taxon>
        <taxon>Conoidasida</taxon>
        <taxon>Coccidia</taxon>
        <taxon>Eucoccidiorida</taxon>
        <taxon>Eimeriorina</taxon>
        <taxon>Eimeriidae</taxon>
        <taxon>Eimeria</taxon>
    </lineage>
</organism>
<keyword evidence="4" id="KW-1185">Reference proteome</keyword>
<dbReference type="GeneID" id="25377354"/>
<dbReference type="SUPFAM" id="SSF110004">
    <property type="entry name" value="Glycolipid transfer protein, GLTP"/>
    <property type="match status" value="1"/>
</dbReference>
<feature type="domain" description="Glycolipid transfer protein" evidence="2">
    <location>
        <begin position="34"/>
        <end position="185"/>
    </location>
</feature>
<dbReference type="InterPro" id="IPR014830">
    <property type="entry name" value="Glycolipid_transfer_prot_dom"/>
</dbReference>
<gene>
    <name evidence="3" type="ORF">EMH_0024800</name>
</gene>